<organism evidence="1 2">
    <name type="scientific">Nonomuraea bangladeshensis</name>
    <dbReference type="NCBI Taxonomy" id="404385"/>
    <lineage>
        <taxon>Bacteria</taxon>
        <taxon>Bacillati</taxon>
        <taxon>Actinomycetota</taxon>
        <taxon>Actinomycetes</taxon>
        <taxon>Streptosporangiales</taxon>
        <taxon>Streptosporangiaceae</taxon>
        <taxon>Nonomuraea</taxon>
    </lineage>
</organism>
<reference evidence="1 2" key="1">
    <citation type="submission" date="2024-06" db="EMBL/GenBank/DDBJ databases">
        <title>The Natural Products Discovery Center: Release of the First 8490 Sequenced Strains for Exploring Actinobacteria Biosynthetic Diversity.</title>
        <authorList>
            <person name="Kalkreuter E."/>
            <person name="Kautsar S.A."/>
            <person name="Yang D."/>
            <person name="Bader C.D."/>
            <person name="Teijaro C.N."/>
            <person name="Fluegel L."/>
            <person name="Davis C.M."/>
            <person name="Simpson J.R."/>
            <person name="Lauterbach L."/>
            <person name="Steele A.D."/>
            <person name="Gui C."/>
            <person name="Meng S."/>
            <person name="Li G."/>
            <person name="Viehrig K."/>
            <person name="Ye F."/>
            <person name="Su P."/>
            <person name="Kiefer A.F."/>
            <person name="Nichols A."/>
            <person name="Cepeda A.J."/>
            <person name="Yan W."/>
            <person name="Fan B."/>
            <person name="Jiang Y."/>
            <person name="Adhikari A."/>
            <person name="Zheng C.-J."/>
            <person name="Schuster L."/>
            <person name="Cowan T.M."/>
            <person name="Smanski M.J."/>
            <person name="Chevrette M.G."/>
            <person name="De Carvalho L.P.S."/>
            <person name="Shen B."/>
        </authorList>
    </citation>
    <scope>NUCLEOTIDE SEQUENCE [LARGE SCALE GENOMIC DNA]</scope>
    <source>
        <strain evidence="1 2">NPDC049574</strain>
    </source>
</reference>
<accession>A0ABV3HGJ8</accession>
<gene>
    <name evidence="1" type="ORF">AB0K40_38925</name>
</gene>
<dbReference type="InterPro" id="IPR032710">
    <property type="entry name" value="NTF2-like_dom_sf"/>
</dbReference>
<dbReference type="RefSeq" id="WP_364460223.1">
    <property type="nucleotide sequence ID" value="NZ_JBFARM010000014.1"/>
</dbReference>
<dbReference type="Proteomes" id="UP001552427">
    <property type="component" value="Unassembled WGS sequence"/>
</dbReference>
<dbReference type="SUPFAM" id="SSF54427">
    <property type="entry name" value="NTF2-like"/>
    <property type="match status" value="1"/>
</dbReference>
<protein>
    <submittedName>
        <fullName evidence="1">Nuclear transport factor 2 family protein</fullName>
    </submittedName>
</protein>
<evidence type="ECO:0000313" key="2">
    <source>
        <dbReference type="Proteomes" id="UP001552427"/>
    </source>
</evidence>
<dbReference type="Gene3D" id="3.10.450.50">
    <property type="match status" value="1"/>
</dbReference>
<name>A0ABV3HGJ8_9ACTN</name>
<proteinExistence type="predicted"/>
<evidence type="ECO:0000313" key="1">
    <source>
        <dbReference type="EMBL" id="MEV4291515.1"/>
    </source>
</evidence>
<sequence>MYQPSAEELKSIEEWFAKYDALAERGELDKLADLGVFPMNVATDVPGGHAAVRQWTREEYLETMKEAMGGGTAGLDLRSRRTPHFLSPNLVVVETRATMTVEGQEQEMHYADLLVRTEDGWAFQTMIQGGWGYGWPAARRG</sequence>
<keyword evidence="2" id="KW-1185">Reference proteome</keyword>
<dbReference type="EMBL" id="JBFARM010000014">
    <property type="protein sequence ID" value="MEV4291515.1"/>
    <property type="molecule type" value="Genomic_DNA"/>
</dbReference>
<comment type="caution">
    <text evidence="1">The sequence shown here is derived from an EMBL/GenBank/DDBJ whole genome shotgun (WGS) entry which is preliminary data.</text>
</comment>